<proteinExistence type="predicted"/>
<evidence type="ECO:0008006" key="3">
    <source>
        <dbReference type="Google" id="ProtNLM"/>
    </source>
</evidence>
<accession>A0ABS5ZCL9</accession>
<name>A0ABS5ZCL9_9GAMM</name>
<sequence length="145" mass="15772">MAQNKITKLYITTITSTAQDSQSAATPDVYIQYANQPGVDQTPATHTFKNAIGPFTNGGIQSVALDLTSLSDDVYTVQEIVFTTDSNDWWLERSVFIHALYDNGYVATITDITNWPGLGLSNQNSDGGVYSQPVFPYAAGEVPQN</sequence>
<organism evidence="1 2">
    <name type="scientific">Zooshikella harenae</name>
    <dbReference type="NCBI Taxonomy" id="2827238"/>
    <lineage>
        <taxon>Bacteria</taxon>
        <taxon>Pseudomonadati</taxon>
        <taxon>Pseudomonadota</taxon>
        <taxon>Gammaproteobacteria</taxon>
        <taxon>Oceanospirillales</taxon>
        <taxon>Zooshikellaceae</taxon>
        <taxon>Zooshikella</taxon>
    </lineage>
</organism>
<dbReference type="Proteomes" id="UP000690515">
    <property type="component" value="Unassembled WGS sequence"/>
</dbReference>
<dbReference type="EMBL" id="JAGSOY010000025">
    <property type="protein sequence ID" value="MBU2711806.1"/>
    <property type="molecule type" value="Genomic_DNA"/>
</dbReference>
<gene>
    <name evidence="1" type="ORF">KCG35_12120</name>
</gene>
<keyword evidence="2" id="KW-1185">Reference proteome</keyword>
<evidence type="ECO:0000313" key="1">
    <source>
        <dbReference type="EMBL" id="MBU2711806.1"/>
    </source>
</evidence>
<comment type="caution">
    <text evidence="1">The sequence shown here is derived from an EMBL/GenBank/DDBJ whole genome shotgun (WGS) entry which is preliminary data.</text>
</comment>
<evidence type="ECO:0000313" key="2">
    <source>
        <dbReference type="Proteomes" id="UP000690515"/>
    </source>
</evidence>
<protein>
    <recommendedName>
        <fullName evidence="3">PLAT domain-containing protein</fullName>
    </recommendedName>
</protein>
<reference evidence="1 2" key="1">
    <citation type="submission" date="2021-04" db="EMBL/GenBank/DDBJ databases">
        <authorList>
            <person name="Pira H."/>
            <person name="Risdian C."/>
            <person name="Wink J."/>
        </authorList>
    </citation>
    <scope>NUCLEOTIDE SEQUENCE [LARGE SCALE GENOMIC DNA]</scope>
    <source>
        <strain evidence="1 2">WH53</strain>
    </source>
</reference>
<dbReference type="RefSeq" id="WP_215819961.1">
    <property type="nucleotide sequence ID" value="NZ_JAGSOY010000025.1"/>
</dbReference>